<gene>
    <name evidence="2" type="ORF">Taro_020670</name>
</gene>
<keyword evidence="3" id="KW-1185">Reference proteome</keyword>
<dbReference type="EMBL" id="NMUH01001031">
    <property type="protein sequence ID" value="MQL88108.1"/>
    <property type="molecule type" value="Genomic_DNA"/>
</dbReference>
<evidence type="ECO:0000256" key="1">
    <source>
        <dbReference type="SAM" id="Phobius"/>
    </source>
</evidence>
<name>A0A843UWX7_COLES</name>
<feature type="transmembrane region" description="Helical" evidence="1">
    <location>
        <begin position="12"/>
        <end position="34"/>
    </location>
</feature>
<keyword evidence="1" id="KW-0472">Membrane</keyword>
<protein>
    <submittedName>
        <fullName evidence="2">Uncharacterized protein</fullName>
    </submittedName>
</protein>
<keyword evidence="1" id="KW-0812">Transmembrane</keyword>
<accession>A0A843UWX7</accession>
<sequence>MSRFKEIRRQTYVLNGVFIPPLGVYITCPCIRYFKTHEDLCTKYRVLYDDLRCLVCTWTSQDTDGAKRGPAHVRGRTRLHRRDRKAENLRLVNLEAFHEASRSFIDLSGDFRSYLDLPELSAIS</sequence>
<dbReference type="Proteomes" id="UP000652761">
    <property type="component" value="Unassembled WGS sequence"/>
</dbReference>
<dbReference type="AlphaFoldDB" id="A0A843UWX7"/>
<evidence type="ECO:0000313" key="3">
    <source>
        <dbReference type="Proteomes" id="UP000652761"/>
    </source>
</evidence>
<proteinExistence type="predicted"/>
<reference evidence="2" key="1">
    <citation type="submission" date="2017-07" db="EMBL/GenBank/DDBJ databases">
        <title>Taro Niue Genome Assembly and Annotation.</title>
        <authorList>
            <person name="Atibalentja N."/>
            <person name="Keating K."/>
            <person name="Fields C.J."/>
        </authorList>
    </citation>
    <scope>NUCLEOTIDE SEQUENCE</scope>
    <source>
        <strain evidence="2">Niue_2</strain>
        <tissue evidence="2">Leaf</tissue>
    </source>
</reference>
<comment type="caution">
    <text evidence="2">The sequence shown here is derived from an EMBL/GenBank/DDBJ whole genome shotgun (WGS) entry which is preliminary data.</text>
</comment>
<organism evidence="2 3">
    <name type="scientific">Colocasia esculenta</name>
    <name type="common">Wild taro</name>
    <name type="synonym">Arum esculentum</name>
    <dbReference type="NCBI Taxonomy" id="4460"/>
    <lineage>
        <taxon>Eukaryota</taxon>
        <taxon>Viridiplantae</taxon>
        <taxon>Streptophyta</taxon>
        <taxon>Embryophyta</taxon>
        <taxon>Tracheophyta</taxon>
        <taxon>Spermatophyta</taxon>
        <taxon>Magnoliopsida</taxon>
        <taxon>Liliopsida</taxon>
        <taxon>Araceae</taxon>
        <taxon>Aroideae</taxon>
        <taxon>Colocasieae</taxon>
        <taxon>Colocasia</taxon>
    </lineage>
</organism>
<evidence type="ECO:0000313" key="2">
    <source>
        <dbReference type="EMBL" id="MQL88108.1"/>
    </source>
</evidence>
<keyword evidence="1" id="KW-1133">Transmembrane helix</keyword>